<dbReference type="InParanoid" id="A0A5N4ABB4"/>
<dbReference type="AlphaFoldDB" id="A0A5N4ABB4"/>
<gene>
    <name evidence="2" type="ORF">PPYR_11387</name>
</gene>
<dbReference type="Gene3D" id="3.15.10.30">
    <property type="entry name" value="Haemolymph juvenile hormone binding protein"/>
    <property type="match status" value="1"/>
</dbReference>
<evidence type="ECO:0008006" key="4">
    <source>
        <dbReference type="Google" id="ProtNLM"/>
    </source>
</evidence>
<dbReference type="InterPro" id="IPR038606">
    <property type="entry name" value="To_sf"/>
</dbReference>
<protein>
    <recommendedName>
        <fullName evidence="4">Lipid-binding serum glycoprotein N-terminal domain-containing protein</fullName>
    </recommendedName>
</protein>
<reference evidence="2 3" key="1">
    <citation type="journal article" date="2018" name="Elife">
        <title>Firefly genomes illuminate parallel origins of bioluminescence in beetles.</title>
        <authorList>
            <person name="Fallon T.R."/>
            <person name="Lower S.E."/>
            <person name="Chang C.H."/>
            <person name="Bessho-Uehara M."/>
            <person name="Martin G.J."/>
            <person name="Bewick A.J."/>
            <person name="Behringer M."/>
            <person name="Debat H.J."/>
            <person name="Wong I."/>
            <person name="Day J.C."/>
            <person name="Suvorov A."/>
            <person name="Silva C.J."/>
            <person name="Stanger-Hall K.F."/>
            <person name="Hall D.W."/>
            <person name="Schmitz R.J."/>
            <person name="Nelson D.R."/>
            <person name="Lewis S.M."/>
            <person name="Shigenobu S."/>
            <person name="Bybee S.M."/>
            <person name="Larracuente A.M."/>
            <person name="Oba Y."/>
            <person name="Weng J.K."/>
        </authorList>
    </citation>
    <scope>NUCLEOTIDE SEQUENCE [LARGE SCALE GENOMIC DNA]</scope>
    <source>
        <strain evidence="2">1611_PpyrPB1</strain>
        <tissue evidence="2">Whole body</tissue>
    </source>
</reference>
<name>A0A5N4ABB4_PHOPY</name>
<evidence type="ECO:0000313" key="3">
    <source>
        <dbReference type="Proteomes" id="UP000327044"/>
    </source>
</evidence>
<accession>A0A5N4ABB4</accession>
<dbReference type="EMBL" id="VVIM01000008">
    <property type="protein sequence ID" value="KAB0794548.1"/>
    <property type="molecule type" value="Genomic_DNA"/>
</dbReference>
<sequence>MKLFAVLFCLIACSFATPIQNERFTLDADMLNGLMNMYVRLLKAMDPLYVKQAKLFESNGYVFEVKNAIMEGFSDVTHDISLEKNAPITTIKVSMSLLRTFGSVELWNCTLPLIYGSGSATFDLRRVQIVMEVGFNMTTMLFEPVVFKPSIEEIHFEITGANNDEEYSREFSKKVRESLNVLVNDPEMHASVAEQITAFLNGQYRSSPPTDCWWCPRLRVY</sequence>
<evidence type="ECO:0000256" key="1">
    <source>
        <dbReference type="SAM" id="SignalP"/>
    </source>
</evidence>
<comment type="caution">
    <text evidence="2">The sequence shown here is derived from an EMBL/GenBank/DDBJ whole genome shotgun (WGS) entry which is preliminary data.</text>
</comment>
<proteinExistence type="predicted"/>
<evidence type="ECO:0000313" key="2">
    <source>
        <dbReference type="EMBL" id="KAB0794548.1"/>
    </source>
</evidence>
<dbReference type="Proteomes" id="UP000327044">
    <property type="component" value="Unassembled WGS sequence"/>
</dbReference>
<feature type="signal peptide" evidence="1">
    <location>
        <begin position="1"/>
        <end position="16"/>
    </location>
</feature>
<feature type="chain" id="PRO_5024341901" description="Lipid-binding serum glycoprotein N-terminal domain-containing protein" evidence="1">
    <location>
        <begin position="17"/>
        <end position="221"/>
    </location>
</feature>
<keyword evidence="1" id="KW-0732">Signal</keyword>
<organism evidence="2 3">
    <name type="scientific">Photinus pyralis</name>
    <name type="common">Common eastern firefly</name>
    <name type="synonym">Lampyris pyralis</name>
    <dbReference type="NCBI Taxonomy" id="7054"/>
    <lineage>
        <taxon>Eukaryota</taxon>
        <taxon>Metazoa</taxon>
        <taxon>Ecdysozoa</taxon>
        <taxon>Arthropoda</taxon>
        <taxon>Hexapoda</taxon>
        <taxon>Insecta</taxon>
        <taxon>Pterygota</taxon>
        <taxon>Neoptera</taxon>
        <taxon>Endopterygota</taxon>
        <taxon>Coleoptera</taxon>
        <taxon>Polyphaga</taxon>
        <taxon>Elateriformia</taxon>
        <taxon>Elateroidea</taxon>
        <taxon>Lampyridae</taxon>
        <taxon>Lampyrinae</taxon>
        <taxon>Photinus</taxon>
    </lineage>
</organism>
<keyword evidence="3" id="KW-1185">Reference proteome</keyword>